<dbReference type="Proteomes" id="UP000053599">
    <property type="component" value="Unassembled WGS sequence"/>
</dbReference>
<protein>
    <submittedName>
        <fullName evidence="2">Uncharacterized protein</fullName>
    </submittedName>
</protein>
<dbReference type="EMBL" id="KN846953">
    <property type="protein sequence ID" value="KIV80779.1"/>
    <property type="molecule type" value="Genomic_DNA"/>
</dbReference>
<gene>
    <name evidence="2" type="ORF">PV11_08256</name>
</gene>
<evidence type="ECO:0000313" key="3">
    <source>
        <dbReference type="Proteomes" id="UP000053599"/>
    </source>
</evidence>
<feature type="region of interest" description="Disordered" evidence="1">
    <location>
        <begin position="60"/>
        <end position="82"/>
    </location>
</feature>
<evidence type="ECO:0000256" key="1">
    <source>
        <dbReference type="SAM" id="MobiDB-lite"/>
    </source>
</evidence>
<organism evidence="2 3">
    <name type="scientific">Exophiala sideris</name>
    <dbReference type="NCBI Taxonomy" id="1016849"/>
    <lineage>
        <taxon>Eukaryota</taxon>
        <taxon>Fungi</taxon>
        <taxon>Dikarya</taxon>
        <taxon>Ascomycota</taxon>
        <taxon>Pezizomycotina</taxon>
        <taxon>Eurotiomycetes</taxon>
        <taxon>Chaetothyriomycetidae</taxon>
        <taxon>Chaetothyriales</taxon>
        <taxon>Herpotrichiellaceae</taxon>
        <taxon>Exophiala</taxon>
    </lineage>
</organism>
<dbReference type="OrthoDB" id="4117363at2759"/>
<feature type="compositionally biased region" description="Polar residues" evidence="1">
    <location>
        <begin position="103"/>
        <end position="113"/>
    </location>
</feature>
<evidence type="ECO:0000313" key="2">
    <source>
        <dbReference type="EMBL" id="KIV80779.1"/>
    </source>
</evidence>
<dbReference type="AlphaFoldDB" id="A0A0D1YIC1"/>
<name>A0A0D1YIC1_9EURO</name>
<proteinExistence type="predicted"/>
<reference evidence="2 3" key="1">
    <citation type="submission" date="2015-01" db="EMBL/GenBank/DDBJ databases">
        <title>The Genome Sequence of Exophiala sideris CBS121828.</title>
        <authorList>
            <consortium name="The Broad Institute Genomics Platform"/>
            <person name="Cuomo C."/>
            <person name="de Hoog S."/>
            <person name="Gorbushina A."/>
            <person name="Stielow B."/>
            <person name="Teixiera M."/>
            <person name="Abouelleil A."/>
            <person name="Chapman S.B."/>
            <person name="Priest M."/>
            <person name="Young S.K."/>
            <person name="Wortman J."/>
            <person name="Nusbaum C."/>
            <person name="Birren B."/>
        </authorList>
    </citation>
    <scope>NUCLEOTIDE SEQUENCE [LARGE SCALE GENOMIC DNA]</scope>
    <source>
        <strain evidence="2 3">CBS 121828</strain>
    </source>
</reference>
<feature type="compositionally biased region" description="Basic and acidic residues" evidence="1">
    <location>
        <begin position="71"/>
        <end position="82"/>
    </location>
</feature>
<sequence>MDLIIITPQQHYINSYKQQTSNTLAHTSLQQSLIINPTIQSHTSLQKHIHTSNTMGFFSRFSRKNNSQQEGEEKPVQQHQSVRDLEARAYSRWVAEGNAEGSAVQNAKRNPNSFEAERARRRSLNEDASLVLRS</sequence>
<feature type="region of interest" description="Disordered" evidence="1">
    <location>
        <begin position="97"/>
        <end position="134"/>
    </location>
</feature>
<dbReference type="HOGENOM" id="CLU_1896219_0_0_1"/>
<accession>A0A0D1YIC1</accession>